<dbReference type="EMBL" id="BORU01000005">
    <property type="protein sequence ID" value="GIO57890.1"/>
    <property type="molecule type" value="Genomic_DNA"/>
</dbReference>
<dbReference type="Proteomes" id="UP000676601">
    <property type="component" value="Unassembled WGS sequence"/>
</dbReference>
<evidence type="ECO:0000313" key="1">
    <source>
        <dbReference type="EMBL" id="GIO57890.1"/>
    </source>
</evidence>
<comment type="caution">
    <text evidence="1">The sequence shown here is derived from an EMBL/GenBank/DDBJ whole genome shotgun (WGS) entry which is preliminary data.</text>
</comment>
<evidence type="ECO:0000313" key="2">
    <source>
        <dbReference type="Proteomes" id="UP000676601"/>
    </source>
</evidence>
<gene>
    <name evidence="1" type="ORF">J21TS7_62080</name>
</gene>
<organism evidence="1 2">
    <name type="scientific">Paenibacillus cineris</name>
    <dbReference type="NCBI Taxonomy" id="237530"/>
    <lineage>
        <taxon>Bacteria</taxon>
        <taxon>Bacillati</taxon>
        <taxon>Bacillota</taxon>
        <taxon>Bacilli</taxon>
        <taxon>Bacillales</taxon>
        <taxon>Paenibacillaceae</taxon>
        <taxon>Paenibacillus</taxon>
    </lineage>
</organism>
<accession>A0ABQ4LNJ8</accession>
<proteinExistence type="predicted"/>
<sequence length="71" mass="7539">MRADKSRAACHDNRIHASTSCVLGHDLSYVEEKRSVLGDPTISGADAKFSSGMGKMKARKGKTECLQANGG</sequence>
<keyword evidence="2" id="KW-1185">Reference proteome</keyword>
<reference evidence="1 2" key="1">
    <citation type="submission" date="2021-03" db="EMBL/GenBank/DDBJ databases">
        <title>Antimicrobial resistance genes in bacteria isolated from Japanese honey, and their potential for conferring macrolide and lincosamide resistance in the American foulbrood pathogen Paenibacillus larvae.</title>
        <authorList>
            <person name="Okamoto M."/>
            <person name="Kumagai M."/>
            <person name="Kanamori H."/>
            <person name="Takamatsu D."/>
        </authorList>
    </citation>
    <scope>NUCLEOTIDE SEQUENCE [LARGE SCALE GENOMIC DNA]</scope>
    <source>
        <strain evidence="1 2">J21TS7</strain>
    </source>
</reference>
<name>A0ABQ4LNJ8_9BACL</name>
<protein>
    <submittedName>
        <fullName evidence="1">Uncharacterized protein</fullName>
    </submittedName>
</protein>